<evidence type="ECO:0000313" key="18">
    <source>
        <dbReference type="EMBL" id="GAU96989.1"/>
    </source>
</evidence>
<keyword evidence="8" id="KW-0479">Metal-binding</keyword>
<keyword evidence="11" id="KW-0648">Protein biosynthesis</keyword>
<dbReference type="GO" id="GO:0005525">
    <property type="term" value="F:GTP binding"/>
    <property type="evidence" value="ECO:0007669"/>
    <property type="project" value="UniProtKB-KW"/>
</dbReference>
<keyword evidence="10" id="KW-0378">Hydrolase</keyword>
<feature type="domain" description="Tr-type G" evidence="17">
    <location>
        <begin position="597"/>
        <end position="814"/>
    </location>
</feature>
<dbReference type="FunFam" id="2.40.30.10:FF:000026">
    <property type="entry name" value="Eukaryotic translation initiation factor 5B"/>
    <property type="match status" value="1"/>
</dbReference>
<dbReference type="FunFam" id="3.40.50.10050:FF:000002">
    <property type="entry name" value="Eukaryotic translation initiation factor 5B"/>
    <property type="match status" value="1"/>
</dbReference>
<dbReference type="Pfam" id="PF14578">
    <property type="entry name" value="GTP_EFTU_D4"/>
    <property type="match status" value="1"/>
</dbReference>
<dbReference type="PROSITE" id="PS51722">
    <property type="entry name" value="G_TR_2"/>
    <property type="match status" value="1"/>
</dbReference>
<comment type="subcellular location">
    <subcellularLocation>
        <location evidence="2">Cytoplasm</location>
    </subcellularLocation>
</comment>
<evidence type="ECO:0000256" key="9">
    <source>
        <dbReference type="ARBA" id="ARBA00022741"/>
    </source>
</evidence>
<dbReference type="GO" id="GO:0003924">
    <property type="term" value="F:GTPase activity"/>
    <property type="evidence" value="ECO:0007669"/>
    <property type="project" value="InterPro"/>
</dbReference>
<gene>
    <name evidence="18" type="primary">RvY_08352-1</name>
    <name evidence="18" type="synonym">RvY_08352.1</name>
    <name evidence="18" type="ORF">RvY_08352</name>
</gene>
<dbReference type="Pfam" id="PF00009">
    <property type="entry name" value="GTP_EFTU"/>
    <property type="match status" value="1"/>
</dbReference>
<evidence type="ECO:0000313" key="19">
    <source>
        <dbReference type="Proteomes" id="UP000186922"/>
    </source>
</evidence>
<dbReference type="InterPro" id="IPR005225">
    <property type="entry name" value="Small_GTP-bd"/>
</dbReference>
<dbReference type="EC" id="3.6.5.3" evidence="4"/>
<dbReference type="Gene3D" id="3.40.50.300">
    <property type="entry name" value="P-loop containing nucleotide triphosphate hydrolases"/>
    <property type="match status" value="1"/>
</dbReference>
<keyword evidence="12" id="KW-0342">GTP-binding</keyword>
<evidence type="ECO:0000256" key="5">
    <source>
        <dbReference type="ARBA" id="ARBA00013824"/>
    </source>
</evidence>
<comment type="similarity">
    <text evidence="3">Belongs to the TRAFAC class translation factor GTPase superfamily. Classic translation factor GTPase family. IF-2 subfamily.</text>
</comment>
<keyword evidence="7" id="KW-0396">Initiation factor</keyword>
<feature type="compositionally biased region" description="Basic and acidic residues" evidence="16">
    <location>
        <begin position="381"/>
        <end position="447"/>
    </location>
</feature>
<comment type="cofactor">
    <cofactor evidence="1">
        <name>a monovalent cation</name>
        <dbReference type="ChEBI" id="CHEBI:60242"/>
    </cofactor>
</comment>
<dbReference type="InterPro" id="IPR029459">
    <property type="entry name" value="EFTU-type"/>
</dbReference>
<dbReference type="GO" id="GO:0046872">
    <property type="term" value="F:metal ion binding"/>
    <property type="evidence" value="ECO:0007669"/>
    <property type="project" value="UniProtKB-KW"/>
</dbReference>
<reference evidence="18 19" key="1">
    <citation type="journal article" date="2016" name="Nat. Commun.">
        <title>Extremotolerant tardigrade genome and improved radiotolerance of human cultured cells by tardigrade-unique protein.</title>
        <authorList>
            <person name="Hashimoto T."/>
            <person name="Horikawa D.D."/>
            <person name="Saito Y."/>
            <person name="Kuwahara H."/>
            <person name="Kozuka-Hata H."/>
            <person name="Shin-I T."/>
            <person name="Minakuchi Y."/>
            <person name="Ohishi K."/>
            <person name="Motoyama A."/>
            <person name="Aizu T."/>
            <person name="Enomoto A."/>
            <person name="Kondo K."/>
            <person name="Tanaka S."/>
            <person name="Hara Y."/>
            <person name="Koshikawa S."/>
            <person name="Sagara H."/>
            <person name="Miura T."/>
            <person name="Yokobori S."/>
            <person name="Miyagawa K."/>
            <person name="Suzuki Y."/>
            <person name="Kubo T."/>
            <person name="Oyama M."/>
            <person name="Kohara Y."/>
            <person name="Fujiyama A."/>
            <person name="Arakawa K."/>
            <person name="Katayama T."/>
            <person name="Toyoda A."/>
            <person name="Kunieda T."/>
        </authorList>
    </citation>
    <scope>NUCLEOTIDE SEQUENCE [LARGE SCALE GENOMIC DNA]</scope>
    <source>
        <strain evidence="18 19">YOKOZUNA-1</strain>
    </source>
</reference>
<evidence type="ECO:0000256" key="10">
    <source>
        <dbReference type="ARBA" id="ARBA00022801"/>
    </source>
</evidence>
<comment type="function">
    <text evidence="14">Plays a role in translation initiation. Ribosome-dependent GTPase that promotes the joining of the 60S ribosomal subunit to the pre-initiation complex to form the 80S initiation complex with the initiator methionine-tRNA in the P-site base paired to the start codon. Together with eIF1A (EIF1AX), actively orients the initiator methionine-tRNA in a conformation that allows 60S ribosomal subunit joining to form the 80S initiation complex. Is released after formation of the 80S initiation complex. Its GTPase activity is not essential for ribosomal subunits joining, but GTP hydrolysis is needed for eIF1A (EIF1AX) ejection quickly followed by EIF5B release to form elongation-competent ribosomes. In contrast to its procaryotic homolog, does not promote recruitment of Met-rRNA to the small ribosomal subunit.</text>
</comment>
<name>A0A1D1V5I5_RAMVA</name>
<dbReference type="InterPro" id="IPR023115">
    <property type="entry name" value="TIF_IF2_dom3"/>
</dbReference>
<organism evidence="18 19">
    <name type="scientific">Ramazzottius varieornatus</name>
    <name type="common">Water bear</name>
    <name type="synonym">Tardigrade</name>
    <dbReference type="NCBI Taxonomy" id="947166"/>
    <lineage>
        <taxon>Eukaryota</taxon>
        <taxon>Metazoa</taxon>
        <taxon>Ecdysozoa</taxon>
        <taxon>Tardigrada</taxon>
        <taxon>Eutardigrada</taxon>
        <taxon>Parachela</taxon>
        <taxon>Hypsibioidea</taxon>
        <taxon>Ramazzottiidae</taxon>
        <taxon>Ramazzottius</taxon>
    </lineage>
</organism>
<evidence type="ECO:0000256" key="1">
    <source>
        <dbReference type="ARBA" id="ARBA00001944"/>
    </source>
</evidence>
<evidence type="ECO:0000256" key="12">
    <source>
        <dbReference type="ARBA" id="ARBA00023134"/>
    </source>
</evidence>
<evidence type="ECO:0000256" key="3">
    <source>
        <dbReference type="ARBA" id="ARBA00007733"/>
    </source>
</evidence>
<evidence type="ECO:0000256" key="14">
    <source>
        <dbReference type="ARBA" id="ARBA00053410"/>
    </source>
</evidence>
<dbReference type="EMBL" id="BDGG01000003">
    <property type="protein sequence ID" value="GAU96989.1"/>
    <property type="molecule type" value="Genomic_DNA"/>
</dbReference>
<dbReference type="Gene3D" id="3.40.50.10050">
    <property type="entry name" value="Translation initiation factor IF- 2, domain 3"/>
    <property type="match status" value="1"/>
</dbReference>
<dbReference type="PANTHER" id="PTHR43381:SF4">
    <property type="entry name" value="EUKARYOTIC TRANSLATION INITIATION FACTOR 5B"/>
    <property type="match status" value="1"/>
</dbReference>
<dbReference type="InterPro" id="IPR000795">
    <property type="entry name" value="T_Tr_GTP-bd_dom"/>
</dbReference>
<dbReference type="Proteomes" id="UP000186922">
    <property type="component" value="Unassembled WGS sequence"/>
</dbReference>
<dbReference type="CDD" id="cd01887">
    <property type="entry name" value="IF2_eIF5B"/>
    <property type="match status" value="1"/>
</dbReference>
<proteinExistence type="inferred from homology"/>
<dbReference type="PRINTS" id="PR00315">
    <property type="entry name" value="ELONGATNFCT"/>
</dbReference>
<evidence type="ECO:0000256" key="6">
    <source>
        <dbReference type="ARBA" id="ARBA00022490"/>
    </source>
</evidence>
<dbReference type="GO" id="GO:0005739">
    <property type="term" value="C:mitochondrion"/>
    <property type="evidence" value="ECO:0007669"/>
    <property type="project" value="TreeGrafter"/>
</dbReference>
<evidence type="ECO:0000256" key="15">
    <source>
        <dbReference type="ARBA" id="ARBA00061781"/>
    </source>
</evidence>
<dbReference type="OrthoDB" id="4928at2759"/>
<feature type="compositionally biased region" description="Acidic residues" evidence="16">
    <location>
        <begin position="73"/>
        <end position="83"/>
    </location>
</feature>
<dbReference type="GO" id="GO:0003743">
    <property type="term" value="F:translation initiation factor activity"/>
    <property type="evidence" value="ECO:0007669"/>
    <property type="project" value="UniProtKB-KW"/>
</dbReference>
<evidence type="ECO:0000256" key="16">
    <source>
        <dbReference type="SAM" id="MobiDB-lite"/>
    </source>
</evidence>
<dbReference type="Pfam" id="PF11987">
    <property type="entry name" value="IF-2"/>
    <property type="match status" value="1"/>
</dbReference>
<feature type="compositionally biased region" description="Basic and acidic residues" evidence="16">
    <location>
        <begin position="233"/>
        <end position="244"/>
    </location>
</feature>
<accession>A0A1D1V5I5</accession>
<comment type="subunit">
    <text evidence="15">Interacts through its C-terminal domain (CTD) with the CTD of eIF1A (EIF1AX) or with the CTD of EIF5 (mutually exclusive) through a common binding site. Interacts with eIF1A (EIF1AX) from the location of the start codon by the 43S complex until the formation of the 80S complex. Interacts with ANXA5 in a calcium and phospholipid-dependent manner.</text>
</comment>
<dbReference type="FunFam" id="3.40.50.300:FF:000112">
    <property type="entry name" value="Eukaryotic translation initiation factor 5B"/>
    <property type="match status" value="1"/>
</dbReference>
<feature type="compositionally biased region" description="Low complexity" evidence="16">
    <location>
        <begin position="498"/>
        <end position="507"/>
    </location>
</feature>
<feature type="compositionally biased region" description="Basic and acidic residues" evidence="16">
    <location>
        <begin position="356"/>
        <end position="369"/>
    </location>
</feature>
<dbReference type="PANTHER" id="PTHR43381">
    <property type="entry name" value="TRANSLATION INITIATION FACTOR IF-2-RELATED"/>
    <property type="match status" value="1"/>
</dbReference>
<dbReference type="SUPFAM" id="SSF52156">
    <property type="entry name" value="Initiation factor IF2/eIF5b, domain 3"/>
    <property type="match status" value="1"/>
</dbReference>
<feature type="compositionally biased region" description="Basic and acidic residues" evidence="16">
    <location>
        <begin position="22"/>
        <end position="36"/>
    </location>
</feature>
<comment type="caution">
    <text evidence="18">The sequence shown here is derived from an EMBL/GenBank/DDBJ whole genome shotgun (WGS) entry which is preliminary data.</text>
</comment>
<sequence length="1190" mass="130143">MSDAGDAQSDQEVSAVGKKQTRGKEGKKAKNKKADLDDFDMEAELAAAEAPDPKMEKPKPAAKGKKGGKVKEEVDEPSEDDGPGEPVKSKKAGKKTAVTHEVDMGAVLTEPAKLPSKPAAKGKKNVKANEEESAEEDERVRSTTAAKGKKGKKNLVENVDMESEPTALEAEVEKPPSKPTAKGKKNAKLEVDDEEADEPAAVIPAVKSAKGKKGRKGAFEQVDVEAELAALDAESKVNETEKAQAKPAPGKAKKAGKNVSEEEEPEKEEVRKEETAKTTKGKKGKKNATEDIDMEAEPAALDAEAKAEKPAGKGKKGMQAEQEEAEAPKEEETTGKAKKSTKKGASTASGPSVEPAVDKSEAADAKKGETGAAKKPGAKVTQKDLMKEHLRKIQEEKERLMKEEEERIRQEEEAEQQRLDEIQKEKERKEKKKAKEKERKEKLKAEGRLLTPKQKADQARAQAMLEALKAQGVTVGGAKGPAGPRKPPGKKTQRQASDETTSTEATSQPDLPANDEKDKEEDGEEEAESDEAVDNWEEVLKSDNEDWQNEEPITAVELKKGSVAKVKEAKTVEDGVAGGEVELTVAKEGRVQKLGQLRSAVVCVMGHVDTGKTKILDKIRRTNVQDMEAGGITQQIGATMVPADAIQTHSSMVRGFAQADLRLPGLLIIDTPGHESFSNLRSRGSSLCDIAILVVDIMHGLEPQTIESLNMLRSRKTPFIVALNKVDRLFSWKSFPQKDIRDAVEAQAKNVQNEFRERVRSTIVHFAEQGMNAALFYENSDPKTFISMVPTSAHSGDGMGNLMALIVDLCQTMLAKRLTFSNDLACTVLEVKELTGLGTTVDVILTNGTLTEGDTIVLAGFEGPIVTQVRGLLMPQPLKELRVKNAYEKHKTIHGAQGVKILAKDLENCLAGLPLYVAKTPDEVEKYKSEIQDQLDSALKSMSPRADKGVYVQASTLGSLEALLEFLKTSKIPYFGINIGPVHKKDVRNASAMLEHNPQYAVILAFDVKIEREAQLLADELGIRIFAANIIYHLYDSFTKYLDDLKEKKREENKHLAIFPCKLKILPQFIFGTRDPIIVGVVVDAGLLKIGTPITVQKDKEFIDIGTVVSIELNHKPLEVAKKGQEVCVKIEADPGSAPKMLGRHFEIEDVLLSKISRPSIDVCKDYFRDDLTKADWQLMVELKKMLNIF</sequence>
<dbReference type="InterPro" id="IPR027417">
    <property type="entry name" value="P-loop_NTPase"/>
</dbReference>
<evidence type="ECO:0000256" key="8">
    <source>
        <dbReference type="ARBA" id="ARBA00022723"/>
    </source>
</evidence>
<feature type="region of interest" description="Disordered" evidence="16">
    <location>
        <begin position="232"/>
        <end position="535"/>
    </location>
</feature>
<evidence type="ECO:0000256" key="4">
    <source>
        <dbReference type="ARBA" id="ARBA00011986"/>
    </source>
</evidence>
<evidence type="ECO:0000256" key="2">
    <source>
        <dbReference type="ARBA" id="ARBA00004496"/>
    </source>
</evidence>
<dbReference type="SUPFAM" id="SSF52540">
    <property type="entry name" value="P-loop containing nucleoside triphosphate hydrolases"/>
    <property type="match status" value="1"/>
</dbReference>
<feature type="compositionally biased region" description="Acidic residues" evidence="16">
    <location>
        <begin position="518"/>
        <end position="535"/>
    </location>
</feature>
<dbReference type="SUPFAM" id="SSF50447">
    <property type="entry name" value="Translation proteins"/>
    <property type="match status" value="1"/>
</dbReference>
<dbReference type="InterPro" id="IPR036925">
    <property type="entry name" value="TIF_IF2_dom3_sf"/>
</dbReference>
<evidence type="ECO:0000256" key="13">
    <source>
        <dbReference type="ARBA" id="ARBA00032478"/>
    </source>
</evidence>
<dbReference type="STRING" id="947166.A0A1D1V5I5"/>
<dbReference type="CDD" id="cd16266">
    <property type="entry name" value="IF2_aeIF5B_IV"/>
    <property type="match status" value="1"/>
</dbReference>
<dbReference type="CDD" id="cd03703">
    <property type="entry name" value="aeIF5B_II"/>
    <property type="match status" value="1"/>
</dbReference>
<evidence type="ECO:0000256" key="11">
    <source>
        <dbReference type="ARBA" id="ARBA00022917"/>
    </source>
</evidence>
<feature type="compositionally biased region" description="Basic and acidic residues" evidence="16">
    <location>
        <begin position="326"/>
        <end position="335"/>
    </location>
</feature>
<feature type="region of interest" description="Disordered" evidence="16">
    <location>
        <begin position="1"/>
        <end position="198"/>
    </location>
</feature>
<feature type="compositionally biased region" description="Basic and acidic residues" evidence="16">
    <location>
        <begin position="268"/>
        <end position="277"/>
    </location>
</feature>
<evidence type="ECO:0000259" key="17">
    <source>
        <dbReference type="PROSITE" id="PS51722"/>
    </source>
</evidence>
<dbReference type="NCBIfam" id="TIGR00231">
    <property type="entry name" value="small_GTP"/>
    <property type="match status" value="1"/>
</dbReference>
<protein>
    <recommendedName>
        <fullName evidence="5">Eukaryotic translation initiation factor 5B</fullName>
        <ecNumber evidence="4">3.6.5.3</ecNumber>
    </recommendedName>
    <alternativeName>
        <fullName evidence="13">Translation initiation factor IF-2</fullName>
    </alternativeName>
</protein>
<dbReference type="FunFam" id="2.40.30.10:FF:000013">
    <property type="entry name" value="eukaryotic translation initiation factor 5B"/>
    <property type="match status" value="1"/>
</dbReference>
<dbReference type="NCBIfam" id="NF003078">
    <property type="entry name" value="PRK04004.1"/>
    <property type="match status" value="1"/>
</dbReference>
<dbReference type="InterPro" id="IPR015760">
    <property type="entry name" value="TIF_IF2"/>
</dbReference>
<keyword evidence="9" id="KW-0547">Nucleotide-binding</keyword>
<dbReference type="Gene3D" id="2.40.30.10">
    <property type="entry name" value="Translation factors"/>
    <property type="match status" value="2"/>
</dbReference>
<keyword evidence="19" id="KW-1185">Reference proteome</keyword>
<keyword evidence="6" id="KW-0963">Cytoplasm</keyword>
<dbReference type="AlphaFoldDB" id="A0A1D1V5I5"/>
<evidence type="ECO:0000256" key="7">
    <source>
        <dbReference type="ARBA" id="ARBA00022540"/>
    </source>
</evidence>
<dbReference type="InterPro" id="IPR009000">
    <property type="entry name" value="Transl_B-barrel_sf"/>
</dbReference>